<dbReference type="FunFam" id="3.40.390.10:FF:000015">
    <property type="entry name" value="Meprin A subunit"/>
    <property type="match status" value="1"/>
</dbReference>
<evidence type="ECO:0000256" key="7">
    <source>
        <dbReference type="ARBA" id="ARBA00023145"/>
    </source>
</evidence>
<keyword evidence="3 11" id="KW-0732">Signal</keyword>
<feature type="disulfide bond" evidence="10">
    <location>
        <begin position="91"/>
        <end position="246"/>
    </location>
</feature>
<comment type="caution">
    <text evidence="13">The sequence shown here is derived from an EMBL/GenBank/DDBJ whole genome shotgun (WGS) entry which is preliminary data.</text>
</comment>
<dbReference type="CDD" id="cd04280">
    <property type="entry name" value="ZnMc_astacin_like"/>
    <property type="match status" value="1"/>
</dbReference>
<dbReference type="InterPro" id="IPR006026">
    <property type="entry name" value="Peptidase_Metallo"/>
</dbReference>
<dbReference type="Gene3D" id="3.40.390.10">
    <property type="entry name" value="Collagenase (Catalytic Domain)"/>
    <property type="match status" value="1"/>
</dbReference>
<dbReference type="SMART" id="SM00235">
    <property type="entry name" value="ZnMc"/>
    <property type="match status" value="1"/>
</dbReference>
<accession>A0A226EH13</accession>
<dbReference type="EMBL" id="LNIX01000004">
    <property type="protein sequence ID" value="OXA56560.1"/>
    <property type="molecule type" value="Genomic_DNA"/>
</dbReference>
<dbReference type="GO" id="GO:0008270">
    <property type="term" value="F:zinc ion binding"/>
    <property type="evidence" value="ECO:0007669"/>
    <property type="project" value="UniProtKB-UniRule"/>
</dbReference>
<protein>
    <recommendedName>
        <fullName evidence="11">Metalloendopeptidase</fullName>
        <ecNumber evidence="11">3.4.24.-</ecNumber>
    </recommendedName>
</protein>
<evidence type="ECO:0000313" key="13">
    <source>
        <dbReference type="EMBL" id="OXA56560.1"/>
    </source>
</evidence>
<name>A0A226EH13_FOLCA</name>
<dbReference type="EC" id="3.4.24.-" evidence="11"/>
<dbReference type="PANTHER" id="PTHR10127:SF814">
    <property type="entry name" value="MEPRIN A SUBUNIT BETA"/>
    <property type="match status" value="1"/>
</dbReference>
<feature type="active site" evidence="10">
    <location>
        <position position="146"/>
    </location>
</feature>
<keyword evidence="2 10" id="KW-0479">Metal-binding</keyword>
<evidence type="ECO:0000256" key="4">
    <source>
        <dbReference type="ARBA" id="ARBA00022801"/>
    </source>
</evidence>
<feature type="chain" id="PRO_5011833795" description="Metalloendopeptidase" evidence="11">
    <location>
        <begin position="21"/>
        <end position="250"/>
    </location>
</feature>
<dbReference type="PRINTS" id="PR00480">
    <property type="entry name" value="ASTACIN"/>
</dbReference>
<evidence type="ECO:0000256" key="5">
    <source>
        <dbReference type="ARBA" id="ARBA00022833"/>
    </source>
</evidence>
<keyword evidence="7" id="KW-0865">Zymogen</keyword>
<keyword evidence="8 10" id="KW-1015">Disulfide bond</keyword>
<dbReference type="SUPFAM" id="SSF55486">
    <property type="entry name" value="Metalloproteases ('zincins'), catalytic domain"/>
    <property type="match status" value="1"/>
</dbReference>
<dbReference type="PANTHER" id="PTHR10127">
    <property type="entry name" value="DISCOIDIN, CUB, EGF, LAMININ , AND ZINC METALLOPROTEASE DOMAIN CONTAINING"/>
    <property type="match status" value="1"/>
</dbReference>
<evidence type="ECO:0000256" key="8">
    <source>
        <dbReference type="ARBA" id="ARBA00023157"/>
    </source>
</evidence>
<comment type="cofactor">
    <cofactor evidence="10 11">
        <name>Zn(2+)</name>
        <dbReference type="ChEBI" id="CHEBI:29105"/>
    </cofactor>
    <text evidence="10 11">Binds 1 zinc ion per subunit.</text>
</comment>
<reference evidence="13 14" key="1">
    <citation type="submission" date="2015-12" db="EMBL/GenBank/DDBJ databases">
        <title>The genome of Folsomia candida.</title>
        <authorList>
            <person name="Faddeeva A."/>
            <person name="Derks M.F."/>
            <person name="Anvar Y."/>
            <person name="Smit S."/>
            <person name="Van Straalen N."/>
            <person name="Roelofs D."/>
        </authorList>
    </citation>
    <scope>NUCLEOTIDE SEQUENCE [LARGE SCALE GENOMIC DNA]</scope>
    <source>
        <strain evidence="13 14">VU population</strain>
        <tissue evidence="13">Whole body</tissue>
    </source>
</reference>
<sequence length="250" mass="27933">MQFVKTLAILLACVCSILNAAPQQKWVRDIEETPGLFEGDIILPPSIENGLIDEVYRWPNATVVYELDPTFMVDELAKIYAGWAEITNTTCIKFRPKGPSDTNYVMVRRGAEGTGCSSSVGMRGGQQGMNLEAPSCTNRHGTIIHEMLHAIGFYHEQSRPDRDDYLTVVWDKIEPGKEHNFNKYPEDTVTTLGAPYDYGSVLHYSARGFSIDGNDTLVPKIPGVTIGQRLQISQLDAGKVRLMYNCPDEW</sequence>
<proteinExistence type="predicted"/>
<feature type="binding site" evidence="10">
    <location>
        <position position="155"/>
    </location>
    <ligand>
        <name>Zn(2+)</name>
        <dbReference type="ChEBI" id="CHEBI:29105"/>
        <note>catalytic</note>
    </ligand>
</feature>
<evidence type="ECO:0000256" key="11">
    <source>
        <dbReference type="RuleBase" id="RU361183"/>
    </source>
</evidence>
<organism evidence="13 14">
    <name type="scientific">Folsomia candida</name>
    <name type="common">Springtail</name>
    <dbReference type="NCBI Taxonomy" id="158441"/>
    <lineage>
        <taxon>Eukaryota</taxon>
        <taxon>Metazoa</taxon>
        <taxon>Ecdysozoa</taxon>
        <taxon>Arthropoda</taxon>
        <taxon>Hexapoda</taxon>
        <taxon>Collembola</taxon>
        <taxon>Entomobryomorpha</taxon>
        <taxon>Isotomoidea</taxon>
        <taxon>Isotomidae</taxon>
        <taxon>Proisotominae</taxon>
        <taxon>Folsomia</taxon>
    </lineage>
</organism>
<dbReference type="PROSITE" id="PS51864">
    <property type="entry name" value="ASTACIN"/>
    <property type="match status" value="1"/>
</dbReference>
<dbReference type="OrthoDB" id="291007at2759"/>
<dbReference type="GO" id="GO:0004222">
    <property type="term" value="F:metalloendopeptidase activity"/>
    <property type="evidence" value="ECO:0007669"/>
    <property type="project" value="UniProtKB-UniRule"/>
</dbReference>
<keyword evidence="4 10" id="KW-0378">Hydrolase</keyword>
<feature type="binding site" evidence="10">
    <location>
        <position position="145"/>
    </location>
    <ligand>
        <name>Zn(2+)</name>
        <dbReference type="ChEBI" id="CHEBI:29105"/>
        <note>catalytic</note>
    </ligand>
</feature>
<evidence type="ECO:0000256" key="10">
    <source>
        <dbReference type="PROSITE-ProRule" id="PRU01211"/>
    </source>
</evidence>
<feature type="signal peptide" evidence="11">
    <location>
        <begin position="1"/>
        <end position="20"/>
    </location>
</feature>
<dbReference type="GO" id="GO:0006508">
    <property type="term" value="P:proteolysis"/>
    <property type="evidence" value="ECO:0007669"/>
    <property type="project" value="UniProtKB-KW"/>
</dbReference>
<keyword evidence="5 10" id="KW-0862">Zinc</keyword>
<dbReference type="Proteomes" id="UP000198287">
    <property type="component" value="Unassembled WGS sequence"/>
</dbReference>
<dbReference type="AlphaFoldDB" id="A0A226EH13"/>
<gene>
    <name evidence="13" type="ORF">Fcan01_09897</name>
</gene>
<dbReference type="OMA" id="ETRRWPN"/>
<evidence type="ECO:0000256" key="2">
    <source>
        <dbReference type="ARBA" id="ARBA00022723"/>
    </source>
</evidence>
<evidence type="ECO:0000259" key="12">
    <source>
        <dbReference type="PROSITE" id="PS51864"/>
    </source>
</evidence>
<dbReference type="InterPro" id="IPR024079">
    <property type="entry name" value="MetalloPept_cat_dom_sf"/>
</dbReference>
<evidence type="ECO:0000256" key="6">
    <source>
        <dbReference type="ARBA" id="ARBA00023049"/>
    </source>
</evidence>
<keyword evidence="1 10" id="KW-0645">Protease</keyword>
<evidence type="ECO:0000313" key="14">
    <source>
        <dbReference type="Proteomes" id="UP000198287"/>
    </source>
</evidence>
<evidence type="ECO:0000256" key="9">
    <source>
        <dbReference type="ARBA" id="ARBA00023180"/>
    </source>
</evidence>
<comment type="caution">
    <text evidence="10">Lacks conserved residue(s) required for the propagation of feature annotation.</text>
</comment>
<dbReference type="InterPro" id="IPR034035">
    <property type="entry name" value="Astacin-like_dom"/>
</dbReference>
<evidence type="ECO:0000256" key="3">
    <source>
        <dbReference type="ARBA" id="ARBA00022729"/>
    </source>
</evidence>
<keyword evidence="14" id="KW-1185">Reference proteome</keyword>
<dbReference type="Pfam" id="PF01400">
    <property type="entry name" value="Astacin"/>
    <property type="match status" value="1"/>
</dbReference>
<evidence type="ECO:0000256" key="1">
    <source>
        <dbReference type="ARBA" id="ARBA00022670"/>
    </source>
</evidence>
<keyword evidence="6 10" id="KW-0482">Metalloprotease</keyword>
<feature type="binding site" evidence="10">
    <location>
        <position position="149"/>
    </location>
    <ligand>
        <name>Zn(2+)</name>
        <dbReference type="ChEBI" id="CHEBI:29105"/>
        <note>catalytic</note>
    </ligand>
</feature>
<feature type="domain" description="Peptidase M12A" evidence="12">
    <location>
        <begin position="49"/>
        <end position="247"/>
    </location>
</feature>
<dbReference type="InterPro" id="IPR001506">
    <property type="entry name" value="Peptidase_M12A"/>
</dbReference>
<keyword evidence="9" id="KW-0325">Glycoprotein</keyword>